<evidence type="ECO:0000259" key="1">
    <source>
        <dbReference type="PROSITE" id="PS51186"/>
    </source>
</evidence>
<protein>
    <submittedName>
        <fullName evidence="2">GNAT family N-acetyltransferase</fullName>
        <ecNumber evidence="2">2.3.1.-</ecNumber>
    </submittedName>
</protein>
<dbReference type="Gene3D" id="3.40.630.30">
    <property type="match status" value="1"/>
</dbReference>
<dbReference type="SUPFAM" id="SSF55729">
    <property type="entry name" value="Acyl-CoA N-acyltransferases (Nat)"/>
    <property type="match status" value="1"/>
</dbReference>
<dbReference type="InterPro" id="IPR016181">
    <property type="entry name" value="Acyl_CoA_acyltransferase"/>
</dbReference>
<accession>A0A9J6ZI80</accession>
<feature type="domain" description="N-acetyltransferase" evidence="1">
    <location>
        <begin position="17"/>
        <end position="178"/>
    </location>
</feature>
<reference evidence="2" key="1">
    <citation type="submission" date="2022-05" db="EMBL/GenBank/DDBJ databases">
        <title>Novel bacterial taxa in a minimal lignocellulolytic consortium and its capacity to transform plastics disclosed by genome-resolved metagenomics.</title>
        <authorList>
            <person name="Rodriguez C.A.D."/>
            <person name="Diaz-Garcia L."/>
            <person name="Herrera K."/>
            <person name="Tarazona N.A."/>
            <person name="Sproer C."/>
            <person name="Overmann J."/>
            <person name="Jimenez D.J."/>
        </authorList>
    </citation>
    <scope>NUCLEOTIDE SEQUENCE</scope>
    <source>
        <strain evidence="2">MAG5</strain>
    </source>
</reference>
<dbReference type="AlphaFoldDB" id="A0A9J6ZI80"/>
<proteinExistence type="predicted"/>
<evidence type="ECO:0000313" key="3">
    <source>
        <dbReference type="Proteomes" id="UP001056756"/>
    </source>
</evidence>
<dbReference type="EMBL" id="CP097899">
    <property type="protein sequence ID" value="URN95885.1"/>
    <property type="molecule type" value="Genomic_DNA"/>
</dbReference>
<dbReference type="InterPro" id="IPR000182">
    <property type="entry name" value="GNAT_dom"/>
</dbReference>
<dbReference type="PROSITE" id="PS51186">
    <property type="entry name" value="GNAT"/>
    <property type="match status" value="1"/>
</dbReference>
<organism evidence="2 3">
    <name type="scientific">Candidatus Pristimantibacillus lignocellulolyticus</name>
    <dbReference type="NCBI Taxonomy" id="2994561"/>
    <lineage>
        <taxon>Bacteria</taxon>
        <taxon>Bacillati</taxon>
        <taxon>Bacillota</taxon>
        <taxon>Bacilli</taxon>
        <taxon>Bacillales</taxon>
        <taxon>Paenibacillaceae</taxon>
        <taxon>Candidatus Pristimantibacillus</taxon>
    </lineage>
</organism>
<dbReference type="GO" id="GO:0016747">
    <property type="term" value="F:acyltransferase activity, transferring groups other than amino-acyl groups"/>
    <property type="evidence" value="ECO:0007669"/>
    <property type="project" value="InterPro"/>
</dbReference>
<dbReference type="CDD" id="cd04301">
    <property type="entry name" value="NAT_SF"/>
    <property type="match status" value="1"/>
</dbReference>
<keyword evidence="2" id="KW-0808">Transferase</keyword>
<dbReference type="EC" id="2.3.1.-" evidence="2"/>
<dbReference type="KEGG" id="plig:NAG76_06470"/>
<gene>
    <name evidence="2" type="ORF">NAG76_06470</name>
</gene>
<keyword evidence="2" id="KW-0012">Acyltransferase</keyword>
<name>A0A9J6ZI80_9BACL</name>
<dbReference type="Pfam" id="PF00583">
    <property type="entry name" value="Acetyltransf_1"/>
    <property type="match status" value="1"/>
</dbReference>
<sequence>MKVELQLCSIEEKFIINNIYPLYLHDLSEIWGHQINRYGIFEESDIRTLAEQNLVFNVWWEHPGVLFPYLIKVDDIPAGFAFVATPPYTPSPSYINYYLNEFFLLRTYRGKGVGEQAIRQLIDRMPGYWELQTNPTNRNKRAQNFWRKTLNICTNGEYTEQLGHYYEDGEKLVFRFCR</sequence>
<evidence type="ECO:0000313" key="2">
    <source>
        <dbReference type="EMBL" id="URN95885.1"/>
    </source>
</evidence>
<dbReference type="Proteomes" id="UP001056756">
    <property type="component" value="Chromosome"/>
</dbReference>